<keyword evidence="3" id="KW-1185">Reference proteome</keyword>
<dbReference type="PANTHER" id="PTHR33244:SF3">
    <property type="entry name" value="PEPTIDASE A2 DOMAIN-CONTAINING PROTEIN"/>
    <property type="match status" value="1"/>
</dbReference>
<dbReference type="PANTHER" id="PTHR33244">
    <property type="entry name" value="INTEGRASE CATALYTIC DOMAIN-CONTAINING PROTEIN-RELATED"/>
    <property type="match status" value="1"/>
</dbReference>
<dbReference type="Proteomes" id="UP001314229">
    <property type="component" value="Unassembled WGS sequence"/>
</dbReference>
<gene>
    <name evidence="2" type="ORF">FSCOSCO3_A004090</name>
</gene>
<evidence type="ECO:0000313" key="3">
    <source>
        <dbReference type="Proteomes" id="UP001314229"/>
    </source>
</evidence>
<feature type="compositionally biased region" description="Basic and acidic residues" evidence="1">
    <location>
        <begin position="228"/>
        <end position="237"/>
    </location>
</feature>
<sequence length="268" mass="29956">MLIKQDELIVLNLKKCSDIRELATVRGPSTELSPAKREALSALSFFQSVVSEVKEWKSTHVEAQVVGSRAGNSLTQPYVISIANVQCAVKDRLLSGHVEEEKTQVYAVERGNHSGHVTRLNFMFYHAVADAPCIAYSIVRSRRELCQKQQKQYYNRYAKTLPALPVGATIRFQLPTGTWKPAMVIEPAGTQRSCNIITDGGHTLRHNRCDLLRTCEGDTVQEVPTNGHKYEPEDIEQKTSQQSTTDKTGPKKPLQGDKIRLHSEAKSL</sequence>
<evidence type="ECO:0000313" key="2">
    <source>
        <dbReference type="EMBL" id="CAK6971664.1"/>
    </source>
</evidence>
<feature type="region of interest" description="Disordered" evidence="1">
    <location>
        <begin position="222"/>
        <end position="268"/>
    </location>
</feature>
<proteinExistence type="predicted"/>
<dbReference type="EMBL" id="CAWUFR010000182">
    <property type="protein sequence ID" value="CAK6971664.1"/>
    <property type="molecule type" value="Genomic_DNA"/>
</dbReference>
<accession>A0AAV1PIW9</accession>
<name>A0AAV1PIW9_SCOSC</name>
<dbReference type="AlphaFoldDB" id="A0AAV1PIW9"/>
<protein>
    <submittedName>
        <fullName evidence="2">Uncharacterized protein K02A2.6-like</fullName>
    </submittedName>
</protein>
<feature type="compositionally biased region" description="Low complexity" evidence="1">
    <location>
        <begin position="238"/>
        <end position="247"/>
    </location>
</feature>
<reference evidence="2 3" key="1">
    <citation type="submission" date="2024-01" db="EMBL/GenBank/DDBJ databases">
        <authorList>
            <person name="Alioto T."/>
            <person name="Alioto T."/>
            <person name="Gomez Garrido J."/>
        </authorList>
    </citation>
    <scope>NUCLEOTIDE SEQUENCE [LARGE SCALE GENOMIC DNA]</scope>
</reference>
<feature type="compositionally biased region" description="Basic and acidic residues" evidence="1">
    <location>
        <begin position="254"/>
        <end position="268"/>
    </location>
</feature>
<organism evidence="2 3">
    <name type="scientific">Scomber scombrus</name>
    <name type="common">Atlantic mackerel</name>
    <name type="synonym">Scomber vernalis</name>
    <dbReference type="NCBI Taxonomy" id="13677"/>
    <lineage>
        <taxon>Eukaryota</taxon>
        <taxon>Metazoa</taxon>
        <taxon>Chordata</taxon>
        <taxon>Craniata</taxon>
        <taxon>Vertebrata</taxon>
        <taxon>Euteleostomi</taxon>
        <taxon>Actinopterygii</taxon>
        <taxon>Neopterygii</taxon>
        <taxon>Teleostei</taxon>
        <taxon>Neoteleostei</taxon>
        <taxon>Acanthomorphata</taxon>
        <taxon>Pelagiaria</taxon>
        <taxon>Scombriformes</taxon>
        <taxon>Scombridae</taxon>
        <taxon>Scomber</taxon>
    </lineage>
</organism>
<evidence type="ECO:0000256" key="1">
    <source>
        <dbReference type="SAM" id="MobiDB-lite"/>
    </source>
</evidence>
<comment type="caution">
    <text evidence="2">The sequence shown here is derived from an EMBL/GenBank/DDBJ whole genome shotgun (WGS) entry which is preliminary data.</text>
</comment>